<evidence type="ECO:0000313" key="11">
    <source>
        <dbReference type="Proteomes" id="UP001501586"/>
    </source>
</evidence>
<dbReference type="PANTHER" id="PTHR43884:SF20">
    <property type="entry name" value="ACYL-COA DEHYDROGENASE FADE28"/>
    <property type="match status" value="1"/>
</dbReference>
<dbReference type="CDD" id="cd00567">
    <property type="entry name" value="ACAD"/>
    <property type="match status" value="1"/>
</dbReference>
<dbReference type="InterPro" id="IPR036250">
    <property type="entry name" value="AcylCo_DH-like_C"/>
</dbReference>
<feature type="domain" description="Acyl-CoA dehydrogenase/oxidase C-terminal" evidence="7">
    <location>
        <begin position="244"/>
        <end position="374"/>
    </location>
</feature>
<evidence type="ECO:0000256" key="1">
    <source>
        <dbReference type="ARBA" id="ARBA00001974"/>
    </source>
</evidence>
<dbReference type="InterPro" id="IPR009100">
    <property type="entry name" value="AcylCoA_DH/oxidase_NM_dom_sf"/>
</dbReference>
<evidence type="ECO:0000256" key="4">
    <source>
        <dbReference type="ARBA" id="ARBA00022827"/>
    </source>
</evidence>
<dbReference type="EMBL" id="BAABAZ010000003">
    <property type="protein sequence ID" value="GAA4282649.1"/>
    <property type="molecule type" value="Genomic_DNA"/>
</dbReference>
<dbReference type="InterPro" id="IPR009075">
    <property type="entry name" value="AcylCo_DH/oxidase_C"/>
</dbReference>
<evidence type="ECO:0000256" key="2">
    <source>
        <dbReference type="ARBA" id="ARBA00009347"/>
    </source>
</evidence>
<evidence type="ECO:0000259" key="8">
    <source>
        <dbReference type="Pfam" id="PF02770"/>
    </source>
</evidence>
<sequence length="401" mass="42987">MDFTLSAEQSELRSTVSSFLRKRYELEPSRSAARSSIGWQPEIWQAFAEEIGILAATLPEEVGGDGGGAVETMVIAEELGRALVVEPFVSTVVLGAGLLRRAGGSKARAVLEGIASGRERVALAIDEPDSYPSGYEVATSATRAGDEWVLTGTKTMVGDAPLATRLLVVARTSGERRDPAGLSLFLLDFDASDLPADVKVHSYRTIDDRWAADIEFRDVRLPAEALLGEADHAGSLLDPAMDEATAAVCAEAVGLMRKVFADTVAYAKERRQFGQPIGSFQALQHRMVDMHIELERSVSAAYLATLRLGDAPDQRARAVSAAKVTLSRAAKFIGENAVQLHGGMGMTQELAVGHFFKRLTAIQAEYGDADFHRVRYARLSDHRSRAATGEAGVRSGAVAVG</sequence>
<dbReference type="InterPro" id="IPR013786">
    <property type="entry name" value="AcylCoA_DH/ox_N"/>
</dbReference>
<dbReference type="InterPro" id="IPR046373">
    <property type="entry name" value="Acyl-CoA_Oxase/DH_mid-dom_sf"/>
</dbReference>
<feature type="domain" description="Acyl-CoA oxidase/dehydrogenase middle" evidence="8">
    <location>
        <begin position="125"/>
        <end position="219"/>
    </location>
</feature>
<keyword evidence="3 6" id="KW-0285">Flavoprotein</keyword>
<name>A0ABP8EFG0_9MICO</name>
<dbReference type="InterPro" id="IPR006091">
    <property type="entry name" value="Acyl-CoA_Oxase/DH_mid-dom"/>
</dbReference>
<evidence type="ECO:0000256" key="3">
    <source>
        <dbReference type="ARBA" id="ARBA00022630"/>
    </source>
</evidence>
<organism evidence="10 11">
    <name type="scientific">Brevibacterium daeguense</name>
    <dbReference type="NCBI Taxonomy" id="909936"/>
    <lineage>
        <taxon>Bacteria</taxon>
        <taxon>Bacillati</taxon>
        <taxon>Actinomycetota</taxon>
        <taxon>Actinomycetes</taxon>
        <taxon>Micrococcales</taxon>
        <taxon>Brevibacteriaceae</taxon>
        <taxon>Brevibacterium</taxon>
    </lineage>
</organism>
<dbReference type="Gene3D" id="2.40.110.10">
    <property type="entry name" value="Butyryl-CoA Dehydrogenase, subunit A, domain 2"/>
    <property type="match status" value="1"/>
</dbReference>
<keyword evidence="5 6" id="KW-0560">Oxidoreductase</keyword>
<keyword evidence="11" id="KW-1185">Reference proteome</keyword>
<feature type="domain" description="Acyl-CoA dehydrogenase/oxidase N-terminal" evidence="9">
    <location>
        <begin position="6"/>
        <end position="117"/>
    </location>
</feature>
<dbReference type="Pfam" id="PF00441">
    <property type="entry name" value="Acyl-CoA_dh_1"/>
    <property type="match status" value="1"/>
</dbReference>
<dbReference type="RefSeq" id="WP_236865088.1">
    <property type="nucleotide sequence ID" value="NZ_BAABAZ010000003.1"/>
</dbReference>
<protein>
    <submittedName>
        <fullName evidence="10">Acyl-CoA dehydrogenase family protein</fullName>
    </submittedName>
</protein>
<dbReference type="Pfam" id="PF02771">
    <property type="entry name" value="Acyl-CoA_dh_N"/>
    <property type="match status" value="1"/>
</dbReference>
<dbReference type="SUPFAM" id="SSF47203">
    <property type="entry name" value="Acyl-CoA dehydrogenase C-terminal domain-like"/>
    <property type="match status" value="1"/>
</dbReference>
<reference evidence="11" key="1">
    <citation type="journal article" date="2019" name="Int. J. Syst. Evol. Microbiol.">
        <title>The Global Catalogue of Microorganisms (GCM) 10K type strain sequencing project: providing services to taxonomists for standard genome sequencing and annotation.</title>
        <authorList>
            <consortium name="The Broad Institute Genomics Platform"/>
            <consortium name="The Broad Institute Genome Sequencing Center for Infectious Disease"/>
            <person name="Wu L."/>
            <person name="Ma J."/>
        </authorList>
    </citation>
    <scope>NUCLEOTIDE SEQUENCE [LARGE SCALE GENOMIC DNA]</scope>
    <source>
        <strain evidence="11">JCM 17458</strain>
    </source>
</reference>
<accession>A0ABP8EFG0</accession>
<gene>
    <name evidence="10" type="ORF">GCM10022261_01800</name>
</gene>
<dbReference type="InterPro" id="IPR037069">
    <property type="entry name" value="AcylCoA_DH/ox_N_sf"/>
</dbReference>
<evidence type="ECO:0000256" key="6">
    <source>
        <dbReference type="RuleBase" id="RU362125"/>
    </source>
</evidence>
<comment type="cofactor">
    <cofactor evidence="1 6">
        <name>FAD</name>
        <dbReference type="ChEBI" id="CHEBI:57692"/>
    </cofactor>
</comment>
<proteinExistence type="inferred from homology"/>
<evidence type="ECO:0000256" key="5">
    <source>
        <dbReference type="ARBA" id="ARBA00023002"/>
    </source>
</evidence>
<evidence type="ECO:0000313" key="10">
    <source>
        <dbReference type="EMBL" id="GAA4282649.1"/>
    </source>
</evidence>
<evidence type="ECO:0000259" key="9">
    <source>
        <dbReference type="Pfam" id="PF02771"/>
    </source>
</evidence>
<comment type="similarity">
    <text evidence="2 6">Belongs to the acyl-CoA dehydrogenase family.</text>
</comment>
<comment type="caution">
    <text evidence="10">The sequence shown here is derived from an EMBL/GenBank/DDBJ whole genome shotgun (WGS) entry which is preliminary data.</text>
</comment>
<dbReference type="Gene3D" id="1.10.540.10">
    <property type="entry name" value="Acyl-CoA dehydrogenase/oxidase, N-terminal domain"/>
    <property type="match status" value="1"/>
</dbReference>
<dbReference type="Proteomes" id="UP001501586">
    <property type="component" value="Unassembled WGS sequence"/>
</dbReference>
<dbReference type="Pfam" id="PF02770">
    <property type="entry name" value="Acyl-CoA_dh_M"/>
    <property type="match status" value="1"/>
</dbReference>
<keyword evidence="4 6" id="KW-0274">FAD</keyword>
<evidence type="ECO:0000259" key="7">
    <source>
        <dbReference type="Pfam" id="PF00441"/>
    </source>
</evidence>
<dbReference type="Gene3D" id="1.20.140.10">
    <property type="entry name" value="Butyryl-CoA Dehydrogenase, subunit A, domain 3"/>
    <property type="match status" value="1"/>
</dbReference>
<dbReference type="PANTHER" id="PTHR43884">
    <property type="entry name" value="ACYL-COA DEHYDROGENASE"/>
    <property type="match status" value="1"/>
</dbReference>
<dbReference type="SUPFAM" id="SSF56645">
    <property type="entry name" value="Acyl-CoA dehydrogenase NM domain-like"/>
    <property type="match status" value="1"/>
</dbReference>